<keyword evidence="3" id="KW-1185">Reference proteome</keyword>
<name>A0A0C3S434_PHLG1</name>
<feature type="region of interest" description="Disordered" evidence="1">
    <location>
        <begin position="114"/>
        <end position="144"/>
    </location>
</feature>
<proteinExistence type="predicted"/>
<accession>A0A0C3S434</accession>
<feature type="compositionally biased region" description="Acidic residues" evidence="1">
    <location>
        <begin position="115"/>
        <end position="132"/>
    </location>
</feature>
<organism evidence="2 3">
    <name type="scientific">Phlebiopsis gigantea (strain 11061_1 CR5-6)</name>
    <name type="common">White-rot fungus</name>
    <name type="synonym">Peniophora gigantea</name>
    <dbReference type="NCBI Taxonomy" id="745531"/>
    <lineage>
        <taxon>Eukaryota</taxon>
        <taxon>Fungi</taxon>
        <taxon>Dikarya</taxon>
        <taxon>Basidiomycota</taxon>
        <taxon>Agaricomycotina</taxon>
        <taxon>Agaricomycetes</taxon>
        <taxon>Polyporales</taxon>
        <taxon>Phanerochaetaceae</taxon>
        <taxon>Phlebiopsis</taxon>
    </lineage>
</organism>
<sequence>MPFTRLFKAKKASAAVVSGPVQRTAQKVDIVTLERAYRRPKVVYRSGNNHHSFHAEVCIMEEESAPCESWRDEDNASAASDDTTTDATPSAGLIPTSDSWLCHEYPSMYYLEGATSDEESSSDEESEDEDREQDSPMSSTETLVEVSPRAAIIAAKIEVVAREVKPKAQAVRIEATLVPLWVAQGRIDIKYRCEGFELKEAKKAKVAAIKAKNAEGVWWKQN</sequence>
<reference evidence="2 3" key="1">
    <citation type="journal article" date="2014" name="PLoS Genet.">
        <title>Analysis of the Phlebiopsis gigantea genome, transcriptome and secretome provides insight into its pioneer colonization strategies of wood.</title>
        <authorList>
            <person name="Hori C."/>
            <person name="Ishida T."/>
            <person name="Igarashi K."/>
            <person name="Samejima M."/>
            <person name="Suzuki H."/>
            <person name="Master E."/>
            <person name="Ferreira P."/>
            <person name="Ruiz-Duenas F.J."/>
            <person name="Held B."/>
            <person name="Canessa P."/>
            <person name="Larrondo L.F."/>
            <person name="Schmoll M."/>
            <person name="Druzhinina I.S."/>
            <person name="Kubicek C.P."/>
            <person name="Gaskell J.A."/>
            <person name="Kersten P."/>
            <person name="St John F."/>
            <person name="Glasner J."/>
            <person name="Sabat G."/>
            <person name="Splinter BonDurant S."/>
            <person name="Syed K."/>
            <person name="Yadav J."/>
            <person name="Mgbeahuruike A.C."/>
            <person name="Kovalchuk A."/>
            <person name="Asiegbu F.O."/>
            <person name="Lackner G."/>
            <person name="Hoffmeister D."/>
            <person name="Rencoret J."/>
            <person name="Gutierrez A."/>
            <person name="Sun H."/>
            <person name="Lindquist E."/>
            <person name="Barry K."/>
            <person name="Riley R."/>
            <person name="Grigoriev I.V."/>
            <person name="Henrissat B."/>
            <person name="Kues U."/>
            <person name="Berka R.M."/>
            <person name="Martinez A.T."/>
            <person name="Covert S.F."/>
            <person name="Blanchette R.A."/>
            <person name="Cullen D."/>
        </authorList>
    </citation>
    <scope>NUCLEOTIDE SEQUENCE [LARGE SCALE GENOMIC DNA]</scope>
    <source>
        <strain evidence="2 3">11061_1 CR5-6</strain>
    </source>
</reference>
<feature type="region of interest" description="Disordered" evidence="1">
    <location>
        <begin position="69"/>
        <end position="95"/>
    </location>
</feature>
<gene>
    <name evidence="2" type="ORF">PHLGIDRAFT_120379</name>
</gene>
<evidence type="ECO:0000313" key="2">
    <source>
        <dbReference type="EMBL" id="KIP04777.1"/>
    </source>
</evidence>
<evidence type="ECO:0000313" key="3">
    <source>
        <dbReference type="Proteomes" id="UP000053257"/>
    </source>
</evidence>
<dbReference type="HOGENOM" id="CLU_1245778_0_0_1"/>
<feature type="compositionally biased region" description="Low complexity" evidence="1">
    <location>
        <begin position="76"/>
        <end position="91"/>
    </location>
</feature>
<dbReference type="EMBL" id="KN840562">
    <property type="protein sequence ID" value="KIP04777.1"/>
    <property type="molecule type" value="Genomic_DNA"/>
</dbReference>
<evidence type="ECO:0000256" key="1">
    <source>
        <dbReference type="SAM" id="MobiDB-lite"/>
    </source>
</evidence>
<protein>
    <submittedName>
        <fullName evidence="2">Uncharacterized protein</fullName>
    </submittedName>
</protein>
<dbReference type="AlphaFoldDB" id="A0A0C3S434"/>
<dbReference type="Proteomes" id="UP000053257">
    <property type="component" value="Unassembled WGS sequence"/>
</dbReference>